<evidence type="ECO:0000259" key="3">
    <source>
        <dbReference type="SMART" id="SM00560"/>
    </source>
</evidence>
<evidence type="ECO:0000256" key="1">
    <source>
        <dbReference type="ARBA" id="ARBA00022729"/>
    </source>
</evidence>
<accession>A0A1G2K6Y1</accession>
<dbReference type="AlphaFoldDB" id="A0A1G2K6Y1"/>
<dbReference type="SUPFAM" id="SSF49899">
    <property type="entry name" value="Concanavalin A-like lectins/glucanases"/>
    <property type="match status" value="2"/>
</dbReference>
<organism evidence="4 5">
    <name type="scientific">Candidatus Sungbacteria bacterium GWC2_49_10</name>
    <dbReference type="NCBI Taxonomy" id="1802263"/>
    <lineage>
        <taxon>Bacteria</taxon>
        <taxon>Candidatus Sungiibacteriota</taxon>
    </lineage>
</organism>
<dbReference type="Gene3D" id="2.60.120.200">
    <property type="match status" value="2"/>
</dbReference>
<proteinExistence type="predicted"/>
<evidence type="ECO:0000256" key="2">
    <source>
        <dbReference type="ARBA" id="ARBA00023157"/>
    </source>
</evidence>
<evidence type="ECO:0000313" key="4">
    <source>
        <dbReference type="EMBL" id="OGZ94331.1"/>
    </source>
</evidence>
<reference evidence="4 5" key="1">
    <citation type="journal article" date="2016" name="Nat. Commun.">
        <title>Thousands of microbial genomes shed light on interconnected biogeochemical processes in an aquifer system.</title>
        <authorList>
            <person name="Anantharaman K."/>
            <person name="Brown C.T."/>
            <person name="Hug L.A."/>
            <person name="Sharon I."/>
            <person name="Castelle C.J."/>
            <person name="Probst A.J."/>
            <person name="Thomas B.C."/>
            <person name="Singh A."/>
            <person name="Wilkins M.J."/>
            <person name="Karaoz U."/>
            <person name="Brodie E.L."/>
            <person name="Williams K.H."/>
            <person name="Hubbard S.S."/>
            <person name="Banfield J.F."/>
        </authorList>
    </citation>
    <scope>NUCLEOTIDE SEQUENCE [LARGE SCALE GENOMIC DNA]</scope>
</reference>
<dbReference type="PANTHER" id="PTHR42535">
    <property type="entry name" value="OOKINETE PROTEIN, PUTATIVE-RELATED"/>
    <property type="match status" value="1"/>
</dbReference>
<dbReference type="PANTHER" id="PTHR42535:SF2">
    <property type="entry name" value="CHROMOSOME UNDETERMINED SCAFFOLD_146, WHOLE GENOME SHOTGUN SEQUENCE"/>
    <property type="match status" value="1"/>
</dbReference>
<dbReference type="InterPro" id="IPR013320">
    <property type="entry name" value="ConA-like_dom_sf"/>
</dbReference>
<dbReference type="EMBL" id="MHQB01000014">
    <property type="protein sequence ID" value="OGZ94331.1"/>
    <property type="molecule type" value="Genomic_DNA"/>
</dbReference>
<name>A0A1G2K6Y1_9BACT</name>
<keyword evidence="2" id="KW-1015">Disulfide bond</keyword>
<dbReference type="InterPro" id="IPR006558">
    <property type="entry name" value="LamG-like"/>
</dbReference>
<sequence>MKKTNFSLFIVIFHFSLLIFFVPLTFHFSLFTFHFNEASAALISKPPTNLGLVGYWSMNEGTGSYAGDSSGNKNTGTLTNGPTWVDGKRGKALNFDGSNDFVKTTYTGGLNDFTACAWFKDDGVVNGTHERIIDKSYQNGFWIGRNNTVTNSWGGGVLEAVSPYGRFVTLSDGVWHHICSKREGTTHTIIGDGGAVSTSGTVANTVLDSTAVRIGIYHVENSGQFGGLIDEARVYNRALSAAEIQALYNSGAATVGKTTKIHKDITLNALTSGSQYNTDPSTTASITPGANRLILAVVATNNTMDAPTLSGNGLTWVQITTVNRGGGRRVTLYRAMGTSPSSGAVTIDFPSGTPNEVRWSIVEFGNVDTSGSNGSGAVVQSATNTGAATGGLTVTLSAFKSSNNATYGTVMTESSATITEGSGFTEIHDEGNNLQLQTQYKFSADTTVDWTWPPNENSSGIAIEIKKKPVSVALNSSQNSKLTNGLVGMWSFNGPDMSGVTAYDRSGQGNNGTLTNGPSRVAGKVGQALNFDGSDDYVRRATLSGTPQSTMTISAWIKTGGTSLAYIVQNNRSPTSYQNEFIFMMGADGTITFWDYATSAYGFATTQYSTRTVNNNTWKHVAFVKNGTSGRYYIDGVADASPTAAADVTYGSNDFVIGKNYRDNNAFFNGLIDEVRVYNRALSPDEVKRLYNMGR</sequence>
<dbReference type="Proteomes" id="UP000177392">
    <property type="component" value="Unassembled WGS sequence"/>
</dbReference>
<dbReference type="SMART" id="SM00560">
    <property type="entry name" value="LamGL"/>
    <property type="match status" value="1"/>
</dbReference>
<dbReference type="Pfam" id="PF13385">
    <property type="entry name" value="Laminin_G_3"/>
    <property type="match status" value="2"/>
</dbReference>
<comment type="caution">
    <text evidence="4">The sequence shown here is derived from an EMBL/GenBank/DDBJ whole genome shotgun (WGS) entry which is preliminary data.</text>
</comment>
<protein>
    <recommendedName>
        <fullName evidence="3">LamG-like jellyroll fold domain-containing protein</fullName>
    </recommendedName>
</protein>
<gene>
    <name evidence="4" type="ORF">A2131_00345</name>
</gene>
<feature type="domain" description="LamG-like jellyroll fold" evidence="3">
    <location>
        <begin position="549"/>
        <end position="685"/>
    </location>
</feature>
<evidence type="ECO:0000313" key="5">
    <source>
        <dbReference type="Proteomes" id="UP000177392"/>
    </source>
</evidence>
<keyword evidence="1" id="KW-0732">Signal</keyword>